<dbReference type="Proteomes" id="UP001237642">
    <property type="component" value="Unassembled WGS sequence"/>
</dbReference>
<keyword evidence="2" id="KW-1185">Reference proteome</keyword>
<dbReference type="SUPFAM" id="SSF52047">
    <property type="entry name" value="RNI-like"/>
    <property type="match status" value="1"/>
</dbReference>
<accession>A0AAD8GSK2</accession>
<name>A0AAD8GSK2_9APIA</name>
<protein>
    <submittedName>
        <fullName evidence="1">Uncharacterized protein</fullName>
    </submittedName>
</protein>
<dbReference type="InterPro" id="IPR032675">
    <property type="entry name" value="LRR_dom_sf"/>
</dbReference>
<proteinExistence type="predicted"/>
<sequence length="115" mass="13189">MEDIRKWESMPTDCLVNVFGNLEILSIGTIVKLLPKLKRLYMDGADLSKENLLLIMRGCKELECLNVRDCIGFKENDEEILKLSSSIRNFRCDGSTLYDDSDCYMDIYDGDDCSD</sequence>
<evidence type="ECO:0000313" key="1">
    <source>
        <dbReference type="EMBL" id="KAK1353739.1"/>
    </source>
</evidence>
<reference evidence="1" key="1">
    <citation type="submission" date="2023-02" db="EMBL/GenBank/DDBJ databases">
        <title>Genome of toxic invasive species Heracleum sosnowskyi carries increased number of genes despite the absence of recent whole-genome duplications.</title>
        <authorList>
            <person name="Schelkunov M."/>
            <person name="Shtratnikova V."/>
            <person name="Makarenko M."/>
            <person name="Klepikova A."/>
            <person name="Omelchenko D."/>
            <person name="Novikova G."/>
            <person name="Obukhova E."/>
            <person name="Bogdanov V."/>
            <person name="Penin A."/>
            <person name="Logacheva M."/>
        </authorList>
    </citation>
    <scope>NUCLEOTIDE SEQUENCE</scope>
    <source>
        <strain evidence="1">Hsosn_3</strain>
        <tissue evidence="1">Leaf</tissue>
    </source>
</reference>
<dbReference type="Gene3D" id="3.80.10.10">
    <property type="entry name" value="Ribonuclease Inhibitor"/>
    <property type="match status" value="1"/>
</dbReference>
<organism evidence="1 2">
    <name type="scientific">Heracleum sosnowskyi</name>
    <dbReference type="NCBI Taxonomy" id="360622"/>
    <lineage>
        <taxon>Eukaryota</taxon>
        <taxon>Viridiplantae</taxon>
        <taxon>Streptophyta</taxon>
        <taxon>Embryophyta</taxon>
        <taxon>Tracheophyta</taxon>
        <taxon>Spermatophyta</taxon>
        <taxon>Magnoliopsida</taxon>
        <taxon>eudicotyledons</taxon>
        <taxon>Gunneridae</taxon>
        <taxon>Pentapetalae</taxon>
        <taxon>asterids</taxon>
        <taxon>campanulids</taxon>
        <taxon>Apiales</taxon>
        <taxon>Apiaceae</taxon>
        <taxon>Apioideae</taxon>
        <taxon>apioid superclade</taxon>
        <taxon>Tordylieae</taxon>
        <taxon>Tordyliinae</taxon>
        <taxon>Heracleum</taxon>
    </lineage>
</organism>
<comment type="caution">
    <text evidence="1">The sequence shown here is derived from an EMBL/GenBank/DDBJ whole genome shotgun (WGS) entry which is preliminary data.</text>
</comment>
<gene>
    <name evidence="1" type="ORF">POM88_052104</name>
</gene>
<dbReference type="EMBL" id="JAUIZM010000012">
    <property type="protein sequence ID" value="KAK1353739.1"/>
    <property type="molecule type" value="Genomic_DNA"/>
</dbReference>
<evidence type="ECO:0000313" key="2">
    <source>
        <dbReference type="Proteomes" id="UP001237642"/>
    </source>
</evidence>
<dbReference type="AlphaFoldDB" id="A0AAD8GSK2"/>
<reference evidence="1" key="2">
    <citation type="submission" date="2023-05" db="EMBL/GenBank/DDBJ databases">
        <authorList>
            <person name="Schelkunov M.I."/>
        </authorList>
    </citation>
    <scope>NUCLEOTIDE SEQUENCE</scope>
    <source>
        <strain evidence="1">Hsosn_3</strain>
        <tissue evidence="1">Leaf</tissue>
    </source>
</reference>